<dbReference type="AlphaFoldDB" id="A0A1X7UF93"/>
<feature type="region of interest" description="Disordered" evidence="4">
    <location>
        <begin position="1"/>
        <end position="38"/>
    </location>
</feature>
<reference evidence="7" key="1">
    <citation type="journal article" date="2010" name="Nature">
        <title>The Amphimedon queenslandica genome and the evolution of animal complexity.</title>
        <authorList>
            <person name="Srivastava M."/>
            <person name="Simakov O."/>
            <person name="Chapman J."/>
            <person name="Fahey B."/>
            <person name="Gauthier M.E."/>
            <person name="Mitros T."/>
            <person name="Richards G.S."/>
            <person name="Conaco C."/>
            <person name="Dacre M."/>
            <person name="Hellsten U."/>
            <person name="Larroux C."/>
            <person name="Putnam N.H."/>
            <person name="Stanke M."/>
            <person name="Adamska M."/>
            <person name="Darling A."/>
            <person name="Degnan S.M."/>
            <person name="Oakley T.H."/>
            <person name="Plachetzki D.C."/>
            <person name="Zhai Y."/>
            <person name="Adamski M."/>
            <person name="Calcino A."/>
            <person name="Cummins S.F."/>
            <person name="Goodstein D.M."/>
            <person name="Harris C."/>
            <person name="Jackson D.J."/>
            <person name="Leys S.P."/>
            <person name="Shu S."/>
            <person name="Woodcroft B.J."/>
            <person name="Vervoort M."/>
            <person name="Kosik K.S."/>
            <person name="Manning G."/>
            <person name="Degnan B.M."/>
            <person name="Rokhsar D.S."/>
        </authorList>
    </citation>
    <scope>NUCLEOTIDE SEQUENCE [LARGE SCALE GENOMIC DNA]</scope>
</reference>
<evidence type="ECO:0000259" key="5">
    <source>
        <dbReference type="PROSITE" id="PS50250"/>
    </source>
</evidence>
<evidence type="ECO:0000313" key="6">
    <source>
        <dbReference type="EnsemblMetazoa" id="Aqu2.1.26315_001"/>
    </source>
</evidence>
<feature type="compositionally biased region" description="Basic and acidic residues" evidence="4">
    <location>
        <begin position="21"/>
        <end position="38"/>
    </location>
</feature>
<evidence type="ECO:0000256" key="1">
    <source>
        <dbReference type="ARBA" id="ARBA00007912"/>
    </source>
</evidence>
<dbReference type="OrthoDB" id="1713558at2759"/>
<gene>
    <name evidence="6" type="primary">100641596</name>
</gene>
<dbReference type="EnsemblMetazoa" id="Aqu2.1.26315_001">
    <property type="protein sequence ID" value="Aqu2.1.26315_001"/>
    <property type="gene ID" value="Aqu2.1.26315"/>
</dbReference>
<dbReference type="InterPro" id="IPR036390">
    <property type="entry name" value="WH_DNA-bd_sf"/>
</dbReference>
<feature type="domain" description="PCI" evidence="5">
    <location>
        <begin position="251"/>
        <end position="430"/>
    </location>
</feature>
<dbReference type="Pfam" id="PF08375">
    <property type="entry name" value="Rpn3_C"/>
    <property type="match status" value="1"/>
</dbReference>
<dbReference type="InterPro" id="IPR057985">
    <property type="entry name" value="TPR_PSMD3_N"/>
</dbReference>
<reference evidence="6" key="2">
    <citation type="submission" date="2017-05" db="UniProtKB">
        <authorList>
            <consortium name="EnsemblMetazoa"/>
        </authorList>
    </citation>
    <scope>IDENTIFICATION</scope>
</reference>
<name>A0A1X7UF93_AMPQE</name>
<sequence>MRMRSTVKMADEDVPVEMELEEKAPADKTDQKPVEKDKDTLTCEDVREQMKLIERGVIQKESRYIVRALRSIQKLRKQLNDNVLWNLLSSLPSVNKQVLAYINEPMETSTSIPQYRAGTRKNIVLPEVEAFLHLLVVIKLIDNSEIEKARTCNTKLLEKLVSLNRRSLDAIAAKVYFYQSRIFELQGQLGSLRNFLHARLRTASLHYDEESQAVLLNLLLRNYIHYNLYDQADKLVSKSKFPSGANNCEMARYLFYLGRIRAIQLDYSESHKHLIQAIRKAPQQSAIGFRQTAHKFAVVVELLLGDIPDKAIFHERVLERPLQPYFQLTKAVRNGDLVQFGHVLENYQGHFQADHTYTLIVRLRHNVIKTGIRRISLSYSRISLRDIADKLGLDDALDAEYIVAKAIKDGVIEATINHHEGYMQSKEHVDIYTTKEPQEAFHQRIQFCLDLYTQSVKAMRYPPKSYKESENVEELRETEKQLIEVVKMVDEDDEEEEEF</sequence>
<dbReference type="STRING" id="400682.A0A1X7UF93"/>
<dbReference type="InterPro" id="IPR000717">
    <property type="entry name" value="PCI_dom"/>
</dbReference>
<dbReference type="FunFam" id="1.25.40.570:FF:000009">
    <property type="entry name" value="26S proteasome non-ATPase regulatory subunit 3"/>
    <property type="match status" value="1"/>
</dbReference>
<dbReference type="GO" id="GO:0042176">
    <property type="term" value="P:regulation of protein catabolic process"/>
    <property type="evidence" value="ECO:0007669"/>
    <property type="project" value="InterPro"/>
</dbReference>
<dbReference type="InterPro" id="IPR013586">
    <property type="entry name" value="PSMD3_C"/>
</dbReference>
<dbReference type="Pfam" id="PF01399">
    <property type="entry name" value="PCI"/>
    <property type="match status" value="1"/>
</dbReference>
<dbReference type="Proteomes" id="UP000007879">
    <property type="component" value="Unassembled WGS sequence"/>
</dbReference>
<dbReference type="PROSITE" id="PS50250">
    <property type="entry name" value="PCI"/>
    <property type="match status" value="1"/>
</dbReference>
<evidence type="ECO:0000256" key="2">
    <source>
        <dbReference type="ARBA" id="ARBA00022942"/>
    </source>
</evidence>
<evidence type="ECO:0000256" key="3">
    <source>
        <dbReference type="ARBA" id="ARBA00075103"/>
    </source>
</evidence>
<organism evidence="6">
    <name type="scientific">Amphimedon queenslandica</name>
    <name type="common">Sponge</name>
    <dbReference type="NCBI Taxonomy" id="400682"/>
    <lineage>
        <taxon>Eukaryota</taxon>
        <taxon>Metazoa</taxon>
        <taxon>Porifera</taxon>
        <taxon>Demospongiae</taxon>
        <taxon>Heteroscleromorpha</taxon>
        <taxon>Haplosclerida</taxon>
        <taxon>Niphatidae</taxon>
        <taxon>Amphimedon</taxon>
    </lineage>
</organism>
<dbReference type="GO" id="GO:0030234">
    <property type="term" value="F:enzyme regulator activity"/>
    <property type="evidence" value="ECO:0007669"/>
    <property type="project" value="InterPro"/>
</dbReference>
<dbReference type="SUPFAM" id="SSF46785">
    <property type="entry name" value="Winged helix' DNA-binding domain"/>
    <property type="match status" value="1"/>
</dbReference>
<proteinExistence type="inferred from homology"/>
<dbReference type="GO" id="GO:0006511">
    <property type="term" value="P:ubiquitin-dependent protein catabolic process"/>
    <property type="evidence" value="ECO:0007669"/>
    <property type="project" value="TreeGrafter"/>
</dbReference>
<dbReference type="SMART" id="SM00753">
    <property type="entry name" value="PAM"/>
    <property type="match status" value="1"/>
</dbReference>
<comment type="similarity">
    <text evidence="1">Belongs to the proteasome subunit S3 family.</text>
</comment>
<evidence type="ECO:0000256" key="4">
    <source>
        <dbReference type="SAM" id="MobiDB-lite"/>
    </source>
</evidence>
<dbReference type="GO" id="GO:0008541">
    <property type="term" value="C:proteasome regulatory particle, lid subcomplex"/>
    <property type="evidence" value="ECO:0007669"/>
    <property type="project" value="TreeGrafter"/>
</dbReference>
<accession>A0A1X7UF93</accession>
<dbReference type="PANTHER" id="PTHR10758:SF2">
    <property type="entry name" value="26S PROTEASOME NON-ATPASE REGULATORY SUBUNIT 3"/>
    <property type="match status" value="1"/>
</dbReference>
<dbReference type="KEGG" id="aqu:100641596"/>
<keyword evidence="2" id="KW-0647">Proteasome</keyword>
<dbReference type="EnsemblMetazoa" id="XM_003388115.2">
    <property type="protein sequence ID" value="XP_003388163.2"/>
    <property type="gene ID" value="LOC100641596"/>
</dbReference>
<evidence type="ECO:0000313" key="7">
    <source>
        <dbReference type="Proteomes" id="UP000007879"/>
    </source>
</evidence>
<dbReference type="InterPro" id="IPR050756">
    <property type="entry name" value="CSN3"/>
</dbReference>
<dbReference type="PANTHER" id="PTHR10758">
    <property type="entry name" value="26S PROTEASOME NON-ATPASE REGULATORY SUBUNIT 3/COP9 SIGNALOSOME COMPLEX SUBUNIT 3"/>
    <property type="match status" value="1"/>
</dbReference>
<keyword evidence="7" id="KW-1185">Reference proteome</keyword>
<dbReference type="eggNOG" id="KOG2581">
    <property type="taxonomic scope" value="Eukaryota"/>
</dbReference>
<dbReference type="InParanoid" id="A0A1X7UF93"/>
<dbReference type="Pfam" id="PF25573">
    <property type="entry name" value="TPR_PSMD3_N"/>
    <property type="match status" value="1"/>
</dbReference>
<dbReference type="SMART" id="SM00088">
    <property type="entry name" value="PINT"/>
    <property type="match status" value="1"/>
</dbReference>
<protein>
    <recommendedName>
        <fullName evidence="3">26S proteasome regulatory subunit RPN3</fullName>
    </recommendedName>
</protein>